<dbReference type="PROSITE" id="PS00649">
    <property type="entry name" value="G_PROTEIN_RECEP_F2_1"/>
    <property type="match status" value="1"/>
</dbReference>
<dbReference type="InterPro" id="IPR017981">
    <property type="entry name" value="GPCR_2-like_7TM"/>
</dbReference>
<reference evidence="16" key="1">
    <citation type="submission" date="2025-08" db="UniProtKB">
        <authorList>
            <consortium name="Ensembl"/>
        </authorList>
    </citation>
    <scope>IDENTIFICATION</scope>
</reference>
<evidence type="ECO:0000313" key="16">
    <source>
        <dbReference type="Ensembl" id="ENSPCEP00000025355.1"/>
    </source>
</evidence>
<keyword evidence="3" id="KW-1003">Cell membrane</keyword>
<evidence type="ECO:0008006" key="18">
    <source>
        <dbReference type="Google" id="ProtNLM"/>
    </source>
</evidence>
<dbReference type="PANTHER" id="PTHR45620">
    <property type="entry name" value="PDF RECEPTOR-LIKE PROTEIN-RELATED"/>
    <property type="match status" value="1"/>
</dbReference>
<feature type="region of interest" description="Disordered" evidence="11">
    <location>
        <begin position="446"/>
        <end position="527"/>
    </location>
</feature>
<dbReference type="InterPro" id="IPR001749">
    <property type="entry name" value="GPCR_2_GIP_rcpt"/>
</dbReference>
<evidence type="ECO:0000259" key="15">
    <source>
        <dbReference type="PROSITE" id="PS50261"/>
    </source>
</evidence>
<evidence type="ECO:0000256" key="7">
    <source>
        <dbReference type="ARBA" id="ARBA00023136"/>
    </source>
</evidence>
<dbReference type="GO" id="GO:0007166">
    <property type="term" value="P:cell surface receptor signaling pathway"/>
    <property type="evidence" value="ECO:0007669"/>
    <property type="project" value="InterPro"/>
</dbReference>
<evidence type="ECO:0000256" key="9">
    <source>
        <dbReference type="ARBA" id="ARBA00023180"/>
    </source>
</evidence>
<dbReference type="GO" id="GO:0008528">
    <property type="term" value="F:G protein-coupled peptide receptor activity"/>
    <property type="evidence" value="ECO:0007669"/>
    <property type="project" value="TreeGrafter"/>
</dbReference>
<evidence type="ECO:0000256" key="1">
    <source>
        <dbReference type="ARBA" id="ARBA00004651"/>
    </source>
</evidence>
<dbReference type="InterPro" id="IPR017983">
    <property type="entry name" value="GPCR_2_secretin-like_CS"/>
</dbReference>
<keyword evidence="10" id="KW-0807">Transducer</keyword>
<evidence type="ECO:0000259" key="14">
    <source>
        <dbReference type="PROSITE" id="PS50227"/>
    </source>
</evidence>
<evidence type="ECO:0000256" key="8">
    <source>
        <dbReference type="ARBA" id="ARBA00023170"/>
    </source>
</evidence>
<organism evidence="16 17">
    <name type="scientific">Pelusios castaneus</name>
    <name type="common">West African mud turtle</name>
    <dbReference type="NCBI Taxonomy" id="367368"/>
    <lineage>
        <taxon>Eukaryota</taxon>
        <taxon>Metazoa</taxon>
        <taxon>Chordata</taxon>
        <taxon>Craniata</taxon>
        <taxon>Vertebrata</taxon>
        <taxon>Euteleostomi</taxon>
        <taxon>Archelosauria</taxon>
        <taxon>Testudinata</taxon>
        <taxon>Testudines</taxon>
        <taxon>Pleurodira</taxon>
        <taxon>Pelomedusidae</taxon>
        <taxon>Pelusios</taxon>
    </lineage>
</organism>
<sequence length="527" mass="60218">MWESLALFLLLATLQRTAEASSPEKSAKDTYEAWRRYQQDCERGMAEEPSPTGLVCNRTFDMYACWGDALPNTTAMVPCPSYLPWHHHVHGGFVRRFCGPAGQWLTDESGLPWRDHSQCEDLSTDHPFQKQVRLLDQFRLMYTVGYSLSLVSLLLALLLLLAFRKLRCTRNYIHMNLFLSFMLRALSILTRDALLQVRFSKDMQHEGDLFHLLGDQAAVGCRLAQILTQYCVGANYYWLLVEGLYLHNLLVLMAISEESCFVGYLLVGWGAPILFVVPWVIIRYLYENNQCWERNDNMAYWWIIRCPILLAILVNFVIFVRIIKILVSKLRAHQMRYTDYKFRLAKSTLTLIPLLGIHEVVFALVTEEQAQGTLRYVKLFFELFLSSFQGLLVSILYCFVNKEVQSEIRRKWQRCQLGANLLEKHGHSCSHGPSCRCQHGKPSEVGCPRRPGHSGKRGAEVDSNCSSENSMGSSQPQQQHRPYAGTMGSKSYSYIPVQMQPAGRLGNKELLSSSREPGGNKISESCC</sequence>
<dbReference type="GO" id="GO:0017046">
    <property type="term" value="F:peptide hormone binding"/>
    <property type="evidence" value="ECO:0007669"/>
    <property type="project" value="TreeGrafter"/>
</dbReference>
<feature type="transmembrane region" description="Helical" evidence="12">
    <location>
        <begin position="140"/>
        <end position="163"/>
    </location>
</feature>
<name>A0A8C8SY04_9SAUR</name>
<feature type="signal peptide" evidence="13">
    <location>
        <begin position="1"/>
        <end position="20"/>
    </location>
</feature>
<dbReference type="FunFam" id="1.20.1070.10:FF:000133">
    <property type="entry name" value="Glucagon receptor a"/>
    <property type="match status" value="1"/>
</dbReference>
<keyword evidence="4 12" id="KW-0812">Transmembrane</keyword>
<dbReference type="InterPro" id="IPR050332">
    <property type="entry name" value="GPCR_2"/>
</dbReference>
<dbReference type="Gene3D" id="1.20.1070.10">
    <property type="entry name" value="Rhodopsin 7-helix transmembrane proteins"/>
    <property type="match status" value="1"/>
</dbReference>
<reference evidence="16" key="2">
    <citation type="submission" date="2025-09" db="UniProtKB">
        <authorList>
            <consortium name="Ensembl"/>
        </authorList>
    </citation>
    <scope>IDENTIFICATION</scope>
</reference>
<dbReference type="GO" id="GO:0005886">
    <property type="term" value="C:plasma membrane"/>
    <property type="evidence" value="ECO:0007669"/>
    <property type="project" value="UniProtKB-SubCell"/>
</dbReference>
<keyword evidence="7 12" id="KW-0472">Membrane</keyword>
<evidence type="ECO:0000256" key="2">
    <source>
        <dbReference type="ARBA" id="ARBA00005314"/>
    </source>
</evidence>
<comment type="similarity">
    <text evidence="2">Belongs to the G-protein coupled receptor 2 family.</text>
</comment>
<keyword evidence="17" id="KW-1185">Reference proteome</keyword>
<evidence type="ECO:0000256" key="5">
    <source>
        <dbReference type="ARBA" id="ARBA00022989"/>
    </source>
</evidence>
<proteinExistence type="inferred from homology"/>
<dbReference type="CDD" id="cd15929">
    <property type="entry name" value="7tmB1_GlucagonR-like"/>
    <property type="match status" value="1"/>
</dbReference>
<keyword evidence="5 12" id="KW-1133">Transmembrane helix</keyword>
<dbReference type="Ensembl" id="ENSPCET00000026206.1">
    <property type="protein sequence ID" value="ENSPCEP00000025355.1"/>
    <property type="gene ID" value="ENSPCEG00000019126.1"/>
</dbReference>
<dbReference type="SMART" id="SM00008">
    <property type="entry name" value="HormR"/>
    <property type="match status" value="1"/>
</dbReference>
<dbReference type="InterPro" id="IPR001879">
    <property type="entry name" value="GPCR_2_extracellular_dom"/>
</dbReference>
<feature type="domain" description="G-protein coupled receptors family 2 profile 2" evidence="15">
    <location>
        <begin position="138"/>
        <end position="401"/>
    </location>
</feature>
<feature type="transmembrane region" description="Helical" evidence="12">
    <location>
        <begin position="262"/>
        <end position="282"/>
    </location>
</feature>
<evidence type="ECO:0000256" key="12">
    <source>
        <dbReference type="SAM" id="Phobius"/>
    </source>
</evidence>
<evidence type="ECO:0000313" key="17">
    <source>
        <dbReference type="Proteomes" id="UP000694393"/>
    </source>
</evidence>
<evidence type="ECO:0000256" key="3">
    <source>
        <dbReference type="ARBA" id="ARBA00022475"/>
    </source>
</evidence>
<keyword evidence="9" id="KW-0325">Glycoprotein</keyword>
<dbReference type="GO" id="GO:0016519">
    <property type="term" value="F:gastric inhibitory peptide receptor activity"/>
    <property type="evidence" value="ECO:0007669"/>
    <property type="project" value="InterPro"/>
</dbReference>
<feature type="compositionally biased region" description="Low complexity" evidence="11">
    <location>
        <begin position="463"/>
        <end position="474"/>
    </location>
</feature>
<dbReference type="GO" id="GO:0007188">
    <property type="term" value="P:adenylate cyclase-modulating G protein-coupled receptor signaling pathway"/>
    <property type="evidence" value="ECO:0007669"/>
    <property type="project" value="TreeGrafter"/>
</dbReference>
<dbReference type="PROSITE" id="PS50227">
    <property type="entry name" value="G_PROTEIN_RECEP_F2_3"/>
    <property type="match status" value="1"/>
</dbReference>
<accession>A0A8C8SY04</accession>
<keyword evidence="6" id="KW-0297">G-protein coupled receptor</keyword>
<dbReference type="PROSITE" id="PS50261">
    <property type="entry name" value="G_PROTEIN_RECEP_F2_4"/>
    <property type="match status" value="1"/>
</dbReference>
<evidence type="ECO:0000256" key="11">
    <source>
        <dbReference type="SAM" id="MobiDB-lite"/>
    </source>
</evidence>
<dbReference type="SUPFAM" id="SSF81321">
    <property type="entry name" value="Family A G protein-coupled receptor-like"/>
    <property type="match status" value="1"/>
</dbReference>
<evidence type="ECO:0000256" key="4">
    <source>
        <dbReference type="ARBA" id="ARBA00022692"/>
    </source>
</evidence>
<dbReference type="PRINTS" id="PR00249">
    <property type="entry name" value="GPCRSECRETIN"/>
</dbReference>
<dbReference type="SUPFAM" id="SSF111418">
    <property type="entry name" value="Hormone receptor domain"/>
    <property type="match status" value="1"/>
</dbReference>
<feature type="transmembrane region" description="Helical" evidence="12">
    <location>
        <begin position="344"/>
        <end position="365"/>
    </location>
</feature>
<evidence type="ECO:0000256" key="10">
    <source>
        <dbReference type="ARBA" id="ARBA00023224"/>
    </source>
</evidence>
<dbReference type="Proteomes" id="UP000694393">
    <property type="component" value="Unplaced"/>
</dbReference>
<feature type="domain" description="G-protein coupled receptors family 2 profile 1" evidence="14">
    <location>
        <begin position="40"/>
        <end position="123"/>
    </location>
</feature>
<protein>
    <recommendedName>
        <fullName evidence="18">Gastric inhibitory polypeptide receptor</fullName>
    </recommendedName>
</protein>
<keyword evidence="13" id="KW-0732">Signal</keyword>
<evidence type="ECO:0000256" key="6">
    <source>
        <dbReference type="ARBA" id="ARBA00023040"/>
    </source>
</evidence>
<feature type="transmembrane region" description="Helical" evidence="12">
    <location>
        <begin position="377"/>
        <end position="400"/>
    </location>
</feature>
<dbReference type="InterPro" id="IPR000832">
    <property type="entry name" value="GPCR_2_secretin-like"/>
</dbReference>
<dbReference type="InterPro" id="IPR036445">
    <property type="entry name" value="GPCR_2_extracell_dom_sf"/>
</dbReference>
<dbReference type="Pfam" id="PF00002">
    <property type="entry name" value="7tm_2"/>
    <property type="match status" value="1"/>
</dbReference>
<feature type="chain" id="PRO_5034844953" description="Gastric inhibitory polypeptide receptor" evidence="13">
    <location>
        <begin position="21"/>
        <end position="527"/>
    </location>
</feature>
<keyword evidence="8" id="KW-0675">Receptor</keyword>
<dbReference type="PANTHER" id="PTHR45620:SF5">
    <property type="entry name" value="GASTRIC INHIBITORY POLYPEPTIDE RECEPTOR"/>
    <property type="match status" value="1"/>
</dbReference>
<dbReference type="PRINTS" id="PR01129">
    <property type="entry name" value="GIPRECEPTOR"/>
</dbReference>
<dbReference type="AlphaFoldDB" id="A0A8C8SY04"/>
<feature type="transmembrane region" description="Helical" evidence="12">
    <location>
        <begin position="302"/>
        <end position="323"/>
    </location>
</feature>
<dbReference type="PROSITE" id="PS00650">
    <property type="entry name" value="G_PROTEIN_RECEP_F2_2"/>
    <property type="match status" value="1"/>
</dbReference>
<dbReference type="Gene3D" id="4.10.1240.10">
    <property type="entry name" value="GPCR, family 2, extracellular hormone receptor domain"/>
    <property type="match status" value="1"/>
</dbReference>
<evidence type="ECO:0000256" key="13">
    <source>
        <dbReference type="SAM" id="SignalP"/>
    </source>
</evidence>
<comment type="subcellular location">
    <subcellularLocation>
        <location evidence="1">Cell membrane</location>
        <topology evidence="1">Multi-pass membrane protein</topology>
    </subcellularLocation>
</comment>
<dbReference type="Pfam" id="PF02793">
    <property type="entry name" value="HRM"/>
    <property type="match status" value="1"/>
</dbReference>